<gene>
    <name evidence="6" type="primary">hslO</name>
    <name evidence="6" type="ORF">ELUCI_v1c01660</name>
</gene>
<keyword evidence="5" id="KW-0676">Redox-active center</keyword>
<keyword evidence="4" id="KW-0143">Chaperone</keyword>
<comment type="caution">
    <text evidence="6">The sequence shown here is derived from an EMBL/GenBank/DDBJ whole genome shotgun (WGS) entry which is preliminary data.</text>
</comment>
<dbReference type="PIRSF" id="PIRSF005261">
    <property type="entry name" value="Heat_shock_Hsp33"/>
    <property type="match status" value="1"/>
</dbReference>
<dbReference type="PANTHER" id="PTHR30111">
    <property type="entry name" value="33 KDA CHAPERONIN"/>
    <property type="match status" value="1"/>
</dbReference>
<proteinExistence type="predicted"/>
<dbReference type="GO" id="GO:0005737">
    <property type="term" value="C:cytoplasm"/>
    <property type="evidence" value="ECO:0007669"/>
    <property type="project" value="InterPro"/>
</dbReference>
<evidence type="ECO:0000256" key="2">
    <source>
        <dbReference type="ARBA" id="ARBA00022833"/>
    </source>
</evidence>
<protein>
    <submittedName>
        <fullName evidence="6">Heat shock protein 33</fullName>
    </submittedName>
</protein>
<keyword evidence="1" id="KW-0963">Cytoplasm</keyword>
<dbReference type="GO" id="GO:0044183">
    <property type="term" value="F:protein folding chaperone"/>
    <property type="evidence" value="ECO:0007669"/>
    <property type="project" value="TreeGrafter"/>
</dbReference>
<dbReference type="AlphaFoldDB" id="A0A2S5RF09"/>
<sequence>MDLGIRAISKKHNVKISIVNITEAMKKILKLQKTNPIAGVILSRITAANALISLDLKNGESMNTNIVAKNGYLGTIIAEYQENQIRSFIKNPQFDASKVMHATNPFNQALGCDGTMLVGRYLKNYQPYISTISLIEGGVDANFMEYLKTSNQIHSFIATKATLNANLEVDQVVGILVQLLPDHTDEDIDFIEHKLGNSDYITDVLIKSFNYHSLLSEIVDDVEILDTKEIIFKCTCNEEKILNTIKLLGEKEIAKMIQKNETVIVHCDFCQREYQITNQQLKTIN</sequence>
<dbReference type="InterPro" id="IPR016154">
    <property type="entry name" value="Heat_shock_Hsp33_C"/>
</dbReference>
<dbReference type="Gene3D" id="3.90.1280.10">
    <property type="entry name" value="HSP33 redox switch-like"/>
    <property type="match status" value="1"/>
</dbReference>
<dbReference type="PANTHER" id="PTHR30111:SF1">
    <property type="entry name" value="33 KDA CHAPERONIN"/>
    <property type="match status" value="1"/>
</dbReference>
<name>A0A2S5RF09_9MOLU</name>
<dbReference type="GO" id="GO:0051082">
    <property type="term" value="F:unfolded protein binding"/>
    <property type="evidence" value="ECO:0007669"/>
    <property type="project" value="InterPro"/>
</dbReference>
<dbReference type="EMBL" id="PHNE01000001">
    <property type="protein sequence ID" value="PPE05878.1"/>
    <property type="molecule type" value="Genomic_DNA"/>
</dbReference>
<dbReference type="Pfam" id="PF01430">
    <property type="entry name" value="HSP33"/>
    <property type="match status" value="1"/>
</dbReference>
<evidence type="ECO:0000256" key="1">
    <source>
        <dbReference type="ARBA" id="ARBA00022490"/>
    </source>
</evidence>
<keyword evidence="6" id="KW-0346">Stress response</keyword>
<dbReference type="Proteomes" id="UP000237865">
    <property type="component" value="Unassembled WGS sequence"/>
</dbReference>
<evidence type="ECO:0000256" key="4">
    <source>
        <dbReference type="ARBA" id="ARBA00023186"/>
    </source>
</evidence>
<dbReference type="InterPro" id="IPR016153">
    <property type="entry name" value="Heat_shock_Hsp33_N"/>
</dbReference>
<reference evidence="6 7" key="1">
    <citation type="submission" date="2017-11" db="EMBL/GenBank/DDBJ databases">
        <title>Genome sequence of Entomoplasma lucivorax PIPN-2 (ATCC 49196).</title>
        <authorList>
            <person name="Lo W.-S."/>
            <person name="Gasparich G.E."/>
            <person name="Kuo C.-H."/>
        </authorList>
    </citation>
    <scope>NUCLEOTIDE SEQUENCE [LARGE SCALE GENOMIC DNA]</scope>
    <source>
        <strain evidence="6 7">PIPN-2</strain>
    </source>
</reference>
<evidence type="ECO:0000313" key="7">
    <source>
        <dbReference type="Proteomes" id="UP000237865"/>
    </source>
</evidence>
<dbReference type="STRING" id="1399797.GCA_000518285_01409"/>
<keyword evidence="2" id="KW-0862">Zinc</keyword>
<accession>A0A2S5RF09</accession>
<evidence type="ECO:0000256" key="5">
    <source>
        <dbReference type="ARBA" id="ARBA00023284"/>
    </source>
</evidence>
<dbReference type="InterPro" id="IPR000397">
    <property type="entry name" value="Heat_shock_Hsp33"/>
</dbReference>
<dbReference type="SUPFAM" id="SSF64397">
    <property type="entry name" value="Hsp33 domain"/>
    <property type="match status" value="1"/>
</dbReference>
<dbReference type="GO" id="GO:0042026">
    <property type="term" value="P:protein refolding"/>
    <property type="evidence" value="ECO:0007669"/>
    <property type="project" value="TreeGrafter"/>
</dbReference>
<evidence type="ECO:0000313" key="6">
    <source>
        <dbReference type="EMBL" id="PPE05878.1"/>
    </source>
</evidence>
<dbReference type="Gene3D" id="3.55.30.10">
    <property type="entry name" value="Hsp33 domain"/>
    <property type="match status" value="1"/>
</dbReference>
<keyword evidence="7" id="KW-1185">Reference proteome</keyword>
<dbReference type="RefSeq" id="WP_028126804.1">
    <property type="nucleotide sequence ID" value="NZ_PHNE01000001.1"/>
</dbReference>
<dbReference type="SUPFAM" id="SSF118352">
    <property type="entry name" value="HSP33 redox switch-like"/>
    <property type="match status" value="1"/>
</dbReference>
<organism evidence="6 7">
    <name type="scientific">Williamsoniiplasma lucivorax</name>
    <dbReference type="NCBI Taxonomy" id="209274"/>
    <lineage>
        <taxon>Bacteria</taxon>
        <taxon>Bacillati</taxon>
        <taxon>Mycoplasmatota</taxon>
        <taxon>Mollicutes</taxon>
        <taxon>Entomoplasmatales</taxon>
        <taxon>Williamsoniiplasma</taxon>
    </lineage>
</organism>
<keyword evidence="3" id="KW-1015">Disulfide bond</keyword>
<evidence type="ECO:0000256" key="3">
    <source>
        <dbReference type="ARBA" id="ARBA00023157"/>
    </source>
</evidence>